<evidence type="ECO:0000313" key="1">
    <source>
        <dbReference type="EMBL" id="CAG8466023.1"/>
    </source>
</evidence>
<dbReference type="OrthoDB" id="45007at2759"/>
<dbReference type="EMBL" id="CAJVPV010000618">
    <property type="protein sequence ID" value="CAG8466023.1"/>
    <property type="molecule type" value="Genomic_DNA"/>
</dbReference>
<dbReference type="Proteomes" id="UP000789342">
    <property type="component" value="Unassembled WGS sequence"/>
</dbReference>
<sequence length="73" mass="8336">RGHMDGTVYAIIGGSGGELDHVMVEDWKMYVNTKKTHHYVLMEIWSDKISWIVYDLEGSVIDKFELGKGTIFS</sequence>
<dbReference type="AlphaFoldDB" id="A0A9N8Z133"/>
<keyword evidence="2" id="KW-1185">Reference proteome</keyword>
<reference evidence="1" key="1">
    <citation type="submission" date="2021-06" db="EMBL/GenBank/DDBJ databases">
        <authorList>
            <person name="Kallberg Y."/>
            <person name="Tangrot J."/>
            <person name="Rosling A."/>
        </authorList>
    </citation>
    <scope>NUCLEOTIDE SEQUENCE</scope>
    <source>
        <strain evidence="1">CL551</strain>
    </source>
</reference>
<accession>A0A9N8Z133</accession>
<gene>
    <name evidence="1" type="ORF">AMORRO_LOCUS1632</name>
</gene>
<evidence type="ECO:0000313" key="2">
    <source>
        <dbReference type="Proteomes" id="UP000789342"/>
    </source>
</evidence>
<feature type="non-terminal residue" evidence="1">
    <location>
        <position position="1"/>
    </location>
</feature>
<proteinExistence type="predicted"/>
<organism evidence="1 2">
    <name type="scientific">Acaulospora morrowiae</name>
    <dbReference type="NCBI Taxonomy" id="94023"/>
    <lineage>
        <taxon>Eukaryota</taxon>
        <taxon>Fungi</taxon>
        <taxon>Fungi incertae sedis</taxon>
        <taxon>Mucoromycota</taxon>
        <taxon>Glomeromycotina</taxon>
        <taxon>Glomeromycetes</taxon>
        <taxon>Diversisporales</taxon>
        <taxon>Acaulosporaceae</taxon>
        <taxon>Acaulospora</taxon>
    </lineage>
</organism>
<protein>
    <submittedName>
        <fullName evidence="1">7058_t:CDS:1</fullName>
    </submittedName>
</protein>
<name>A0A9N8Z133_9GLOM</name>
<comment type="caution">
    <text evidence="1">The sequence shown here is derived from an EMBL/GenBank/DDBJ whole genome shotgun (WGS) entry which is preliminary data.</text>
</comment>